<keyword evidence="8" id="KW-1185">Reference proteome</keyword>
<comment type="caution">
    <text evidence="7">The sequence shown here is derived from an EMBL/GenBank/DDBJ whole genome shotgun (WGS) entry which is preliminary data.</text>
</comment>
<dbReference type="Pfam" id="PF08031">
    <property type="entry name" value="BBE"/>
    <property type="match status" value="1"/>
</dbReference>
<dbReference type="InterPro" id="IPR036318">
    <property type="entry name" value="FAD-bd_PCMH-like_sf"/>
</dbReference>
<dbReference type="PANTHER" id="PTHR42973">
    <property type="entry name" value="BINDING OXIDOREDUCTASE, PUTATIVE (AFU_ORTHOLOGUE AFUA_1G17690)-RELATED"/>
    <property type="match status" value="1"/>
</dbReference>
<dbReference type="InterPro" id="IPR016166">
    <property type="entry name" value="FAD-bd_PCMH"/>
</dbReference>
<evidence type="ECO:0000313" key="7">
    <source>
        <dbReference type="EMBL" id="ELY50581.1"/>
    </source>
</evidence>
<dbReference type="PATRIC" id="fig|1227498.3.peg.4461"/>
<proteinExistence type="inferred from homology"/>
<comment type="cofactor">
    <cofactor evidence="1">
        <name>FAD</name>
        <dbReference type="ChEBI" id="CHEBI:57692"/>
    </cofactor>
</comment>
<dbReference type="InterPro" id="IPR050416">
    <property type="entry name" value="FAD-linked_Oxidoreductase"/>
</dbReference>
<dbReference type="PANTHER" id="PTHR42973:SF39">
    <property type="entry name" value="FAD-BINDING PCMH-TYPE DOMAIN-CONTAINING PROTEIN"/>
    <property type="match status" value="1"/>
</dbReference>
<evidence type="ECO:0000256" key="5">
    <source>
        <dbReference type="ARBA" id="ARBA00023002"/>
    </source>
</evidence>
<dbReference type="InterPro" id="IPR016167">
    <property type="entry name" value="FAD-bd_PCMH_sub1"/>
</dbReference>
<dbReference type="Gene3D" id="3.40.462.20">
    <property type="match status" value="1"/>
</dbReference>
<accession>L9WN00</accession>
<keyword evidence="3" id="KW-0285">Flavoprotein</keyword>
<dbReference type="PROSITE" id="PS00862">
    <property type="entry name" value="OX2_COVAL_FAD"/>
    <property type="match status" value="1"/>
</dbReference>
<dbReference type="PROSITE" id="PS51387">
    <property type="entry name" value="FAD_PCMH"/>
    <property type="match status" value="1"/>
</dbReference>
<evidence type="ECO:0000256" key="4">
    <source>
        <dbReference type="ARBA" id="ARBA00022827"/>
    </source>
</evidence>
<evidence type="ECO:0000256" key="1">
    <source>
        <dbReference type="ARBA" id="ARBA00001974"/>
    </source>
</evidence>
<evidence type="ECO:0000313" key="8">
    <source>
        <dbReference type="Proteomes" id="UP000011531"/>
    </source>
</evidence>
<evidence type="ECO:0000256" key="3">
    <source>
        <dbReference type="ARBA" id="ARBA00022630"/>
    </source>
</evidence>
<dbReference type="GO" id="GO:0071949">
    <property type="term" value="F:FAD binding"/>
    <property type="evidence" value="ECO:0007669"/>
    <property type="project" value="InterPro"/>
</dbReference>
<dbReference type="SUPFAM" id="SSF56176">
    <property type="entry name" value="FAD-binding/transporter-associated domain-like"/>
    <property type="match status" value="1"/>
</dbReference>
<keyword evidence="4" id="KW-0274">FAD</keyword>
<dbReference type="Pfam" id="PF01565">
    <property type="entry name" value="FAD_binding_4"/>
    <property type="match status" value="1"/>
</dbReference>
<dbReference type="AlphaFoldDB" id="L9WN00"/>
<evidence type="ECO:0000256" key="2">
    <source>
        <dbReference type="ARBA" id="ARBA00005466"/>
    </source>
</evidence>
<organism evidence="7 8">
    <name type="scientific">Natronococcus jeotgali DSM 18795</name>
    <dbReference type="NCBI Taxonomy" id="1227498"/>
    <lineage>
        <taxon>Archaea</taxon>
        <taxon>Methanobacteriati</taxon>
        <taxon>Methanobacteriota</taxon>
        <taxon>Stenosarchaea group</taxon>
        <taxon>Halobacteria</taxon>
        <taxon>Halobacteriales</taxon>
        <taxon>Natrialbaceae</taxon>
        <taxon>Natronococcus</taxon>
    </lineage>
</organism>
<name>L9WN00_9EURY</name>
<dbReference type="GO" id="GO:0016491">
    <property type="term" value="F:oxidoreductase activity"/>
    <property type="evidence" value="ECO:0007669"/>
    <property type="project" value="UniProtKB-KW"/>
</dbReference>
<comment type="similarity">
    <text evidence="2">Belongs to the oxygen-dependent FAD-linked oxidoreductase family.</text>
</comment>
<gene>
    <name evidence="7" type="ORF">C492_22437</name>
</gene>
<sequence>MGEANIRAVVYFCMAQHAISAEQVEQFEAGFHGDLVRPGDVRKSGALSGPSERRSRSENAVYDDARAVWNGMIDKRPGLIARCRGVGDVISAVNFARDNDLLVAVRGGGHNVAGTAVCDDGLVIDLSEMRGVWVDPGDRTAWVQAGATWADVDHETQSFGLATPGGVVSETGVAGLTLGGGIGHLRCKYGLTCDNLASVDLVTADGDFLTASEDEHADLFWGLRGGGGNFGIVTGFEFDLHPVGPEVATCVVFYPGDRMAECLRAYRKYVASAPDEISTLTMSGVMPEEELFPTDAVNDLKIGIVGCYAGPVEKGERALALLRKIDEPIADFSGPMPYVEFQQLFDEDYPDGMRYYWKSLYLDDLSESAIDRIAYWSDVAPSPLSTVDIWQMGGAVAQVDVENSAFAGRHAPFLLGVEANWERPKDDNANVEWVRDCLDDMRQFSDGSVYLNFPGFLEEGDDMMRATFGPTYERLVVLKDEYDPTNLFSLNQNIAPSGSAEADGGACHD</sequence>
<dbReference type="Gene3D" id="3.30.465.10">
    <property type="match status" value="1"/>
</dbReference>
<dbReference type="InterPro" id="IPR016169">
    <property type="entry name" value="FAD-bd_PCMH_sub2"/>
</dbReference>
<dbReference type="InterPro" id="IPR006094">
    <property type="entry name" value="Oxid_FAD_bind_N"/>
</dbReference>
<dbReference type="EMBL" id="AOIA01000167">
    <property type="protein sequence ID" value="ELY50581.1"/>
    <property type="molecule type" value="Genomic_DNA"/>
</dbReference>
<protein>
    <submittedName>
        <fullName evidence="7">FAD linked oxidase</fullName>
    </submittedName>
</protein>
<evidence type="ECO:0000259" key="6">
    <source>
        <dbReference type="PROSITE" id="PS51387"/>
    </source>
</evidence>
<dbReference type="InterPro" id="IPR006093">
    <property type="entry name" value="Oxy_OxRdtase_FAD_BS"/>
</dbReference>
<reference evidence="7 8" key="1">
    <citation type="journal article" date="2014" name="PLoS Genet.">
        <title>Phylogenetically driven sequencing of extremely halophilic archaea reveals strategies for static and dynamic osmo-response.</title>
        <authorList>
            <person name="Becker E.A."/>
            <person name="Seitzer P.M."/>
            <person name="Tritt A."/>
            <person name="Larsen D."/>
            <person name="Krusor M."/>
            <person name="Yao A.I."/>
            <person name="Wu D."/>
            <person name="Madern D."/>
            <person name="Eisen J.A."/>
            <person name="Darling A.E."/>
            <person name="Facciotti M.T."/>
        </authorList>
    </citation>
    <scope>NUCLEOTIDE SEQUENCE [LARGE SCALE GENOMIC DNA]</scope>
    <source>
        <strain evidence="7 8">DSM 18795</strain>
    </source>
</reference>
<keyword evidence="5" id="KW-0560">Oxidoreductase</keyword>
<dbReference type="STRING" id="1227498.C492_22437"/>
<dbReference type="Proteomes" id="UP000011531">
    <property type="component" value="Unassembled WGS sequence"/>
</dbReference>
<dbReference type="InterPro" id="IPR012951">
    <property type="entry name" value="BBE"/>
</dbReference>
<dbReference type="Gene3D" id="3.30.43.10">
    <property type="entry name" value="Uridine Diphospho-n-acetylenolpyruvylglucosamine Reductase, domain 2"/>
    <property type="match status" value="1"/>
</dbReference>
<feature type="domain" description="FAD-binding PCMH-type" evidence="6">
    <location>
        <begin position="72"/>
        <end position="243"/>
    </location>
</feature>